<organism evidence="1 2">
    <name type="scientific">Ovis ammon polii x Ovis aries</name>
    <dbReference type="NCBI Taxonomy" id="2918886"/>
    <lineage>
        <taxon>Eukaryota</taxon>
        <taxon>Metazoa</taxon>
        <taxon>Chordata</taxon>
        <taxon>Craniata</taxon>
        <taxon>Vertebrata</taxon>
        <taxon>Euteleostomi</taxon>
        <taxon>Mammalia</taxon>
        <taxon>Eutheria</taxon>
        <taxon>Laurasiatheria</taxon>
        <taxon>Artiodactyla</taxon>
        <taxon>Ruminantia</taxon>
        <taxon>Pecora</taxon>
        <taxon>Bovidae</taxon>
        <taxon>Caprinae</taxon>
        <taxon>Ovis</taxon>
    </lineage>
</organism>
<comment type="caution">
    <text evidence="1">The sequence shown here is derived from an EMBL/GenBank/DDBJ whole genome shotgun (WGS) entry which is preliminary data.</text>
</comment>
<evidence type="ECO:0000313" key="2">
    <source>
        <dbReference type="Proteomes" id="UP001057279"/>
    </source>
</evidence>
<dbReference type="EMBL" id="CM043028">
    <property type="protein sequence ID" value="KAI4587543.1"/>
    <property type="molecule type" value="Genomic_DNA"/>
</dbReference>
<evidence type="ECO:0000313" key="1">
    <source>
        <dbReference type="EMBL" id="KAI4587543.1"/>
    </source>
</evidence>
<reference evidence="1" key="1">
    <citation type="submission" date="2022-03" db="EMBL/GenBank/DDBJ databases">
        <title>Genomic analyses of argali, domestic sheep and their hybrids provide insights into chromosomal evolution, heterosis and genetic basis of agronomic traits.</title>
        <authorList>
            <person name="Li M."/>
        </authorList>
    </citation>
    <scope>NUCLEOTIDE SEQUENCE</scope>
    <source>
        <strain evidence="1">F1 hybrid</strain>
    </source>
</reference>
<name>A0ACB9VD33_9CETA</name>
<dbReference type="Proteomes" id="UP001057279">
    <property type="component" value="Linkage Group LG03"/>
</dbReference>
<proteinExistence type="predicted"/>
<sequence>MTVGKAVLGTRVPAELFLGKGVLTHVRAEDECGMLCHPKACYQTSSSSARPQGAVPSVSQPLVVRWHANSKKGPPPSANHSDF</sequence>
<gene>
    <name evidence="1" type="ORF">MJG53_005330</name>
</gene>
<protein>
    <submittedName>
        <fullName evidence="1">Uncharacterized protein</fullName>
    </submittedName>
</protein>
<accession>A0ACB9VD33</accession>
<keyword evidence="2" id="KW-1185">Reference proteome</keyword>